<evidence type="ECO:0008006" key="4">
    <source>
        <dbReference type="Google" id="ProtNLM"/>
    </source>
</evidence>
<sequence length="159" mass="17100">MRLAAGIVLVWIVSVSSIAAAQGAATPAETAFVFDWPAGTDATVVATRVIQNPFRGSTISSEARFSLAVTRAAGTTTLTSRELALAPIRERMAEAAGLGSLEMSMAATLVTEPRTLLPHRCEVRTRRRYAITVGGATRQMEELEIRTWRFTYRPGSAAC</sequence>
<reference evidence="2 3" key="1">
    <citation type="submission" date="2015-03" db="EMBL/GenBank/DDBJ databases">
        <title>Genome assembly of Sandaracinus amylolyticus DSM 53668.</title>
        <authorList>
            <person name="Sharma G."/>
            <person name="Subramanian S."/>
        </authorList>
    </citation>
    <scope>NUCLEOTIDE SEQUENCE [LARGE SCALE GENOMIC DNA]</scope>
    <source>
        <strain evidence="2 3">DSM 53668</strain>
    </source>
</reference>
<evidence type="ECO:0000256" key="1">
    <source>
        <dbReference type="SAM" id="SignalP"/>
    </source>
</evidence>
<name>A0A0F6YGV5_9BACT</name>
<gene>
    <name evidence="2" type="ORF">DB32_002281</name>
</gene>
<dbReference type="Proteomes" id="UP000034883">
    <property type="component" value="Chromosome"/>
</dbReference>
<evidence type="ECO:0000313" key="3">
    <source>
        <dbReference type="Proteomes" id="UP000034883"/>
    </source>
</evidence>
<dbReference type="KEGG" id="samy:DB32_002281"/>
<keyword evidence="3" id="KW-1185">Reference proteome</keyword>
<protein>
    <recommendedName>
        <fullName evidence="4">DUF4426 domain-containing protein</fullName>
    </recommendedName>
</protein>
<feature type="chain" id="PRO_5002512819" description="DUF4426 domain-containing protein" evidence="1">
    <location>
        <begin position="22"/>
        <end position="159"/>
    </location>
</feature>
<keyword evidence="1" id="KW-0732">Signal</keyword>
<accession>A0A0F6YGV5</accession>
<feature type="signal peptide" evidence="1">
    <location>
        <begin position="1"/>
        <end position="21"/>
    </location>
</feature>
<dbReference type="EMBL" id="CP011125">
    <property type="protein sequence ID" value="AKF05132.1"/>
    <property type="molecule type" value="Genomic_DNA"/>
</dbReference>
<organism evidence="2 3">
    <name type="scientific">Sandaracinus amylolyticus</name>
    <dbReference type="NCBI Taxonomy" id="927083"/>
    <lineage>
        <taxon>Bacteria</taxon>
        <taxon>Pseudomonadati</taxon>
        <taxon>Myxococcota</taxon>
        <taxon>Polyangia</taxon>
        <taxon>Polyangiales</taxon>
        <taxon>Sandaracinaceae</taxon>
        <taxon>Sandaracinus</taxon>
    </lineage>
</organism>
<evidence type="ECO:0000313" key="2">
    <source>
        <dbReference type="EMBL" id="AKF05132.1"/>
    </source>
</evidence>
<dbReference type="AlphaFoldDB" id="A0A0F6YGV5"/>
<proteinExistence type="predicted"/>